<dbReference type="PANTHER" id="PTHR10668">
    <property type="entry name" value="PHYTOENE DEHYDROGENASE"/>
    <property type="match status" value="1"/>
</dbReference>
<reference evidence="1" key="1">
    <citation type="journal article" date="2022" name="Plant J.">
        <title>Strategies of tolerance reflected in two North American maple genomes.</title>
        <authorList>
            <person name="McEvoy S.L."/>
            <person name="Sezen U.U."/>
            <person name="Trouern-Trend A."/>
            <person name="McMahon S.M."/>
            <person name="Schaberg P.G."/>
            <person name="Yang J."/>
            <person name="Wegrzyn J.L."/>
            <person name="Swenson N.G."/>
        </authorList>
    </citation>
    <scope>NUCLEOTIDE SEQUENCE</scope>
    <source>
        <strain evidence="1">91603</strain>
    </source>
</reference>
<evidence type="ECO:0008006" key="3">
    <source>
        <dbReference type="Google" id="ProtNLM"/>
    </source>
</evidence>
<dbReference type="Proteomes" id="UP001064489">
    <property type="component" value="Chromosome 10"/>
</dbReference>
<evidence type="ECO:0000313" key="2">
    <source>
        <dbReference type="Proteomes" id="UP001064489"/>
    </source>
</evidence>
<accession>A0AAD5II85</accession>
<evidence type="ECO:0000313" key="1">
    <source>
        <dbReference type="EMBL" id="KAI9164844.1"/>
    </source>
</evidence>
<sequence length="77" mass="8288">MLTPPDLEREFGLTGGNIFHGAMGLDSLLLMRPIKGWTPVRGLYMCGSGSHPRGGVTGAPSRNAAHVVLQDVKKLFR</sequence>
<protein>
    <recommendedName>
        <fullName evidence="3">Pyridine nucleotide-disulfide oxidoreductase domain-containing protein 2</fullName>
    </recommendedName>
</protein>
<proteinExistence type="predicted"/>
<keyword evidence="2" id="KW-1185">Reference proteome</keyword>
<name>A0AAD5II85_ACENE</name>
<dbReference type="PANTHER" id="PTHR10668:SF104">
    <property type="entry name" value="AMINE OXIDASE DOMAIN-CONTAINING PROTEIN"/>
    <property type="match status" value="1"/>
</dbReference>
<dbReference type="AlphaFoldDB" id="A0AAD5II85"/>
<organism evidence="1 2">
    <name type="scientific">Acer negundo</name>
    <name type="common">Box elder</name>
    <dbReference type="NCBI Taxonomy" id="4023"/>
    <lineage>
        <taxon>Eukaryota</taxon>
        <taxon>Viridiplantae</taxon>
        <taxon>Streptophyta</taxon>
        <taxon>Embryophyta</taxon>
        <taxon>Tracheophyta</taxon>
        <taxon>Spermatophyta</taxon>
        <taxon>Magnoliopsida</taxon>
        <taxon>eudicotyledons</taxon>
        <taxon>Gunneridae</taxon>
        <taxon>Pentapetalae</taxon>
        <taxon>rosids</taxon>
        <taxon>malvids</taxon>
        <taxon>Sapindales</taxon>
        <taxon>Sapindaceae</taxon>
        <taxon>Hippocastanoideae</taxon>
        <taxon>Acereae</taxon>
        <taxon>Acer</taxon>
    </lineage>
</organism>
<comment type="caution">
    <text evidence="1">The sequence shown here is derived from an EMBL/GenBank/DDBJ whole genome shotgun (WGS) entry which is preliminary data.</text>
</comment>
<gene>
    <name evidence="1" type="ORF">LWI28_003121</name>
</gene>
<dbReference type="EMBL" id="JAJSOW010000105">
    <property type="protein sequence ID" value="KAI9164844.1"/>
    <property type="molecule type" value="Genomic_DNA"/>
</dbReference>
<reference evidence="1" key="2">
    <citation type="submission" date="2023-02" db="EMBL/GenBank/DDBJ databases">
        <authorList>
            <person name="Swenson N.G."/>
            <person name="Wegrzyn J.L."/>
            <person name="Mcevoy S.L."/>
        </authorList>
    </citation>
    <scope>NUCLEOTIDE SEQUENCE</scope>
    <source>
        <strain evidence="1">91603</strain>
        <tissue evidence="1">Leaf</tissue>
    </source>
</reference>